<evidence type="ECO:0000256" key="1">
    <source>
        <dbReference type="SAM" id="MobiDB-lite"/>
    </source>
</evidence>
<feature type="region of interest" description="Disordered" evidence="1">
    <location>
        <begin position="1"/>
        <end position="45"/>
    </location>
</feature>
<reference evidence="2 3" key="1">
    <citation type="submission" date="2018-11" db="EMBL/GenBank/DDBJ databases">
        <authorList>
            <consortium name="Pathogen Informatics"/>
        </authorList>
    </citation>
    <scope>NUCLEOTIDE SEQUENCE [LARGE SCALE GENOMIC DNA]</scope>
</reference>
<proteinExistence type="predicted"/>
<accession>A0A3P7LIS4</accession>
<dbReference type="AlphaFoldDB" id="A0A3P7LIS4"/>
<name>A0A3P7LIS4_DIBLA</name>
<dbReference type="Proteomes" id="UP000281553">
    <property type="component" value="Unassembled WGS sequence"/>
</dbReference>
<sequence length="90" mass="10132">MATCSPPRRPQSGPYNAVEEVFQEENDRTQNHSTEQKDEGADEVPDAQSFIGVSEEVHLFAYSAQPELLPALKFTLPRQKTKVEIEKTLT</sequence>
<evidence type="ECO:0000313" key="2">
    <source>
        <dbReference type="EMBL" id="VDN16704.1"/>
    </source>
</evidence>
<organism evidence="2 3">
    <name type="scientific">Dibothriocephalus latus</name>
    <name type="common">Fish tapeworm</name>
    <name type="synonym">Diphyllobothrium latum</name>
    <dbReference type="NCBI Taxonomy" id="60516"/>
    <lineage>
        <taxon>Eukaryota</taxon>
        <taxon>Metazoa</taxon>
        <taxon>Spiralia</taxon>
        <taxon>Lophotrochozoa</taxon>
        <taxon>Platyhelminthes</taxon>
        <taxon>Cestoda</taxon>
        <taxon>Eucestoda</taxon>
        <taxon>Diphyllobothriidea</taxon>
        <taxon>Diphyllobothriidae</taxon>
        <taxon>Dibothriocephalus</taxon>
    </lineage>
</organism>
<keyword evidence="3" id="KW-1185">Reference proteome</keyword>
<evidence type="ECO:0000313" key="3">
    <source>
        <dbReference type="Proteomes" id="UP000281553"/>
    </source>
</evidence>
<protein>
    <submittedName>
        <fullName evidence="2">Uncharacterized protein</fullName>
    </submittedName>
</protein>
<dbReference type="EMBL" id="UYRU01066780">
    <property type="protein sequence ID" value="VDN16704.1"/>
    <property type="molecule type" value="Genomic_DNA"/>
</dbReference>
<feature type="compositionally biased region" description="Basic and acidic residues" evidence="1">
    <location>
        <begin position="25"/>
        <end position="39"/>
    </location>
</feature>
<gene>
    <name evidence="2" type="ORF">DILT_LOCUS12535</name>
</gene>